<dbReference type="InterPro" id="IPR052533">
    <property type="entry name" value="WalJ/YycJ-like"/>
</dbReference>
<dbReference type="AlphaFoldDB" id="A0A1T4KVR9"/>
<feature type="domain" description="Metallo-beta-lactamase" evidence="1">
    <location>
        <begin position="12"/>
        <end position="184"/>
    </location>
</feature>
<dbReference type="SUPFAM" id="SSF56281">
    <property type="entry name" value="Metallo-hydrolase/oxidoreductase"/>
    <property type="match status" value="1"/>
</dbReference>
<dbReference type="STRING" id="28136.SAMN02745202_00183"/>
<dbReference type="PANTHER" id="PTHR47619">
    <property type="entry name" value="METALLO-HYDROLASE YYCJ-RELATED"/>
    <property type="match status" value="1"/>
</dbReference>
<proteinExistence type="predicted"/>
<reference evidence="2 3" key="1">
    <citation type="submission" date="2017-02" db="EMBL/GenBank/DDBJ databases">
        <authorList>
            <person name="Peterson S.W."/>
        </authorList>
    </citation>
    <scope>NUCLEOTIDE SEQUENCE [LARGE SCALE GENOMIC DNA]</scope>
    <source>
        <strain evidence="2 3">ATCC 43324</strain>
    </source>
</reference>
<dbReference type="SMART" id="SM00849">
    <property type="entry name" value="Lactamase_B"/>
    <property type="match status" value="1"/>
</dbReference>
<dbReference type="RefSeq" id="WP_025070058.1">
    <property type="nucleotide sequence ID" value="NZ_FUXK01000002.1"/>
</dbReference>
<dbReference type="InterPro" id="IPR001279">
    <property type="entry name" value="Metallo-B-lactamas"/>
</dbReference>
<evidence type="ECO:0000313" key="2">
    <source>
        <dbReference type="EMBL" id="SJZ46448.1"/>
    </source>
</evidence>
<sequence length="267" mass="29689">MLKFISFGSGSSGNCYYLYTEQDGLLIDAGVGIRTLKKHVKNYGLSLDKMHHLLVTHDHADHIKSAGYLSLEPGINVYATHKVHQGIERNYCVRKKVVPEHMKIIETNAPFNIGDFSITPFHVPHDSADNVGYKIVYHGITFVLITDAGQVTPDMQRHISEANYLVIEANYDEAMLQQGPYPQHLKARISSPNGHLSNRACGEALAQFATPALKAVWLCHLSEENNHPVLAQKTIEDILKSHGIIAGVDFALEVLKRKVPSGYKELV</sequence>
<evidence type="ECO:0000313" key="3">
    <source>
        <dbReference type="Proteomes" id="UP000190065"/>
    </source>
</evidence>
<dbReference type="Proteomes" id="UP000190065">
    <property type="component" value="Unassembled WGS sequence"/>
</dbReference>
<dbReference type="eggNOG" id="COG1235">
    <property type="taxonomic scope" value="Bacteria"/>
</dbReference>
<protein>
    <submittedName>
        <fullName evidence="2">Phosphoribosyl 1,2-cyclic phosphodiesterase</fullName>
    </submittedName>
</protein>
<evidence type="ECO:0000259" key="1">
    <source>
        <dbReference type="SMART" id="SM00849"/>
    </source>
</evidence>
<gene>
    <name evidence="2" type="ORF">SAMN02745202_00183</name>
</gene>
<dbReference type="PANTHER" id="PTHR47619:SF1">
    <property type="entry name" value="EXODEOXYRIBONUCLEASE WALJ"/>
    <property type="match status" value="1"/>
</dbReference>
<dbReference type="Pfam" id="PF12706">
    <property type="entry name" value="Lactamase_B_2"/>
    <property type="match status" value="1"/>
</dbReference>
<dbReference type="EMBL" id="FUXK01000002">
    <property type="protein sequence ID" value="SJZ46448.1"/>
    <property type="molecule type" value="Genomic_DNA"/>
</dbReference>
<accession>A0A1T4KVR9</accession>
<dbReference type="InterPro" id="IPR036866">
    <property type="entry name" value="RibonucZ/Hydroxyglut_hydro"/>
</dbReference>
<organism evidence="2 3">
    <name type="scientific">Segatella oulorum</name>
    <dbReference type="NCBI Taxonomy" id="28136"/>
    <lineage>
        <taxon>Bacteria</taxon>
        <taxon>Pseudomonadati</taxon>
        <taxon>Bacteroidota</taxon>
        <taxon>Bacteroidia</taxon>
        <taxon>Bacteroidales</taxon>
        <taxon>Prevotellaceae</taxon>
        <taxon>Segatella</taxon>
    </lineage>
</organism>
<name>A0A1T4KVR9_9BACT</name>
<dbReference type="Gene3D" id="3.60.15.10">
    <property type="entry name" value="Ribonuclease Z/Hydroxyacylglutathione hydrolase-like"/>
    <property type="match status" value="1"/>
</dbReference>